<comment type="caution">
    <text evidence="11">The sequence shown here is derived from an EMBL/GenBank/DDBJ whole genome shotgun (WGS) entry which is preliminary data.</text>
</comment>
<keyword evidence="5 10" id="KW-0812">Transmembrane</keyword>
<feature type="transmembrane region" description="Helical" evidence="10">
    <location>
        <begin position="321"/>
        <end position="347"/>
    </location>
</feature>
<name>A0A419S5H5_9SPHI</name>
<keyword evidence="6 10" id="KW-1133">Transmembrane helix</keyword>
<dbReference type="PANTHER" id="PTHR43298:SF2">
    <property type="entry name" value="FMN_FAD EXPORTER YEEO-RELATED"/>
    <property type="match status" value="1"/>
</dbReference>
<keyword evidence="8 10" id="KW-0472">Membrane</keyword>
<keyword evidence="4" id="KW-1003">Cell membrane</keyword>
<feature type="transmembrane region" description="Helical" evidence="10">
    <location>
        <begin position="126"/>
        <end position="147"/>
    </location>
</feature>
<protein>
    <recommendedName>
        <fullName evidence="9">Multidrug-efflux transporter</fullName>
    </recommendedName>
</protein>
<organism evidence="11 12">
    <name type="scientific">Pelobium manganitolerans</name>
    <dbReference type="NCBI Taxonomy" id="1842495"/>
    <lineage>
        <taxon>Bacteria</taxon>
        <taxon>Pseudomonadati</taxon>
        <taxon>Bacteroidota</taxon>
        <taxon>Sphingobacteriia</taxon>
        <taxon>Sphingobacteriales</taxon>
        <taxon>Sphingobacteriaceae</taxon>
        <taxon>Pelobium</taxon>
    </lineage>
</organism>
<evidence type="ECO:0000256" key="3">
    <source>
        <dbReference type="ARBA" id="ARBA00022449"/>
    </source>
</evidence>
<keyword evidence="2" id="KW-0813">Transport</keyword>
<gene>
    <name evidence="11" type="ORF">BCY91_04205</name>
</gene>
<accession>A0A419S5H5</accession>
<sequence>MFARFEKYRPFYKSNFLLAYPVVVSQLGHMFTMVADSVMVGQLGAIPLAACALGNSILGIFMVSGIGISQGITPLVAQENGKKNKSICGDYLEQGFIISLFSGIVLFALVALIAQRLNWLGQPTEVAVAAKNFLLIIGASLVPLMIFQNFRQFAEGLGYTKQAMWVSVMGNLLNIFFNFLLIYGWFGFPAYGLFGAGLGTFISRVFMAIGMAWFVNKSSIFKPYLAQFKIRKPDFDKMKKIIKLGFPISLQYFFEVGAFSGAAIMVGWIGAKELAAHQIAINLAALTYMGASGVGVAATVKAAHAYGRRDFREIKLSAISSYHLVIFYMCVTAFIFLTCNKLLPWLYIQNQDVILIASQLLIMAAFFQISDGVQVVGAGILRGLSDVKIPTLITLIAYWGLGLPFGYVLGFTFNLGALGIWISLSISLTLAALMLYIRFNKIVAKLAT</sequence>
<evidence type="ECO:0000256" key="2">
    <source>
        <dbReference type="ARBA" id="ARBA00022448"/>
    </source>
</evidence>
<feature type="transmembrane region" description="Helical" evidence="10">
    <location>
        <begin position="275"/>
        <end position="300"/>
    </location>
</feature>
<evidence type="ECO:0000313" key="12">
    <source>
        <dbReference type="Proteomes" id="UP000283433"/>
    </source>
</evidence>
<dbReference type="OrthoDB" id="9780160at2"/>
<evidence type="ECO:0000256" key="9">
    <source>
        <dbReference type="ARBA" id="ARBA00031636"/>
    </source>
</evidence>
<dbReference type="CDD" id="cd13131">
    <property type="entry name" value="MATE_NorM_like"/>
    <property type="match status" value="1"/>
</dbReference>
<evidence type="ECO:0000256" key="10">
    <source>
        <dbReference type="SAM" id="Phobius"/>
    </source>
</evidence>
<evidence type="ECO:0000256" key="5">
    <source>
        <dbReference type="ARBA" id="ARBA00022692"/>
    </source>
</evidence>
<feature type="transmembrane region" description="Helical" evidence="10">
    <location>
        <begin position="241"/>
        <end position="269"/>
    </location>
</feature>
<proteinExistence type="predicted"/>
<keyword evidence="12" id="KW-1185">Reference proteome</keyword>
<dbReference type="InterPro" id="IPR048279">
    <property type="entry name" value="MdtK-like"/>
</dbReference>
<dbReference type="PIRSF" id="PIRSF006603">
    <property type="entry name" value="DinF"/>
    <property type="match status" value="1"/>
</dbReference>
<dbReference type="GO" id="GO:0006811">
    <property type="term" value="P:monoatomic ion transport"/>
    <property type="evidence" value="ECO:0007669"/>
    <property type="project" value="UniProtKB-KW"/>
</dbReference>
<evidence type="ECO:0000313" key="11">
    <source>
        <dbReference type="EMBL" id="RKD16101.1"/>
    </source>
</evidence>
<evidence type="ECO:0000256" key="8">
    <source>
        <dbReference type="ARBA" id="ARBA00023136"/>
    </source>
</evidence>
<evidence type="ECO:0000256" key="7">
    <source>
        <dbReference type="ARBA" id="ARBA00023065"/>
    </source>
</evidence>
<dbReference type="GO" id="GO:0005886">
    <property type="term" value="C:plasma membrane"/>
    <property type="evidence" value="ECO:0007669"/>
    <property type="project" value="UniProtKB-SubCell"/>
</dbReference>
<reference evidence="11 12" key="1">
    <citation type="submission" date="2016-07" db="EMBL/GenBank/DDBJ databases">
        <title>Genome of Pelobium manganitolerans.</title>
        <authorList>
            <person name="Wu S."/>
            <person name="Wang G."/>
        </authorList>
    </citation>
    <scope>NUCLEOTIDE SEQUENCE [LARGE SCALE GENOMIC DNA]</scope>
    <source>
        <strain evidence="11 12">YS-25</strain>
    </source>
</reference>
<dbReference type="InterPro" id="IPR002528">
    <property type="entry name" value="MATE_fam"/>
</dbReference>
<comment type="subcellular location">
    <subcellularLocation>
        <location evidence="1">Cell membrane</location>
        <topology evidence="1">Multi-pass membrane protein</topology>
    </subcellularLocation>
</comment>
<feature type="transmembrane region" description="Helical" evidence="10">
    <location>
        <begin position="96"/>
        <end position="114"/>
    </location>
</feature>
<feature type="transmembrane region" description="Helical" evidence="10">
    <location>
        <begin position="192"/>
        <end position="215"/>
    </location>
</feature>
<dbReference type="InterPro" id="IPR050222">
    <property type="entry name" value="MATE_MdtK"/>
</dbReference>
<keyword evidence="3" id="KW-0050">Antiport</keyword>
<dbReference type="Proteomes" id="UP000283433">
    <property type="component" value="Unassembled WGS sequence"/>
</dbReference>
<dbReference type="GO" id="GO:0015297">
    <property type="term" value="F:antiporter activity"/>
    <property type="evidence" value="ECO:0007669"/>
    <property type="project" value="UniProtKB-KW"/>
</dbReference>
<evidence type="ECO:0000256" key="6">
    <source>
        <dbReference type="ARBA" id="ARBA00022989"/>
    </source>
</evidence>
<keyword evidence="7" id="KW-0406">Ion transport</keyword>
<dbReference type="NCBIfam" id="TIGR00797">
    <property type="entry name" value="matE"/>
    <property type="match status" value="1"/>
</dbReference>
<dbReference type="RefSeq" id="WP_120181596.1">
    <property type="nucleotide sequence ID" value="NZ_MBTA01000023.1"/>
</dbReference>
<dbReference type="AlphaFoldDB" id="A0A419S5H5"/>
<dbReference type="Pfam" id="PF01554">
    <property type="entry name" value="MatE"/>
    <property type="match status" value="2"/>
</dbReference>
<feature type="transmembrane region" description="Helical" evidence="10">
    <location>
        <begin position="168"/>
        <end position="186"/>
    </location>
</feature>
<feature type="transmembrane region" description="Helical" evidence="10">
    <location>
        <begin position="389"/>
        <end position="409"/>
    </location>
</feature>
<dbReference type="PANTHER" id="PTHR43298">
    <property type="entry name" value="MULTIDRUG RESISTANCE PROTEIN NORM-RELATED"/>
    <property type="match status" value="1"/>
</dbReference>
<feature type="transmembrane region" description="Helical" evidence="10">
    <location>
        <begin position="55"/>
        <end position="76"/>
    </location>
</feature>
<feature type="transmembrane region" description="Helical" evidence="10">
    <location>
        <begin position="353"/>
        <end position="377"/>
    </location>
</feature>
<evidence type="ECO:0000256" key="4">
    <source>
        <dbReference type="ARBA" id="ARBA00022475"/>
    </source>
</evidence>
<dbReference type="EMBL" id="MBTA01000023">
    <property type="protein sequence ID" value="RKD16101.1"/>
    <property type="molecule type" value="Genomic_DNA"/>
</dbReference>
<evidence type="ECO:0000256" key="1">
    <source>
        <dbReference type="ARBA" id="ARBA00004651"/>
    </source>
</evidence>
<feature type="transmembrane region" description="Helical" evidence="10">
    <location>
        <begin position="415"/>
        <end position="437"/>
    </location>
</feature>
<dbReference type="GO" id="GO:0042910">
    <property type="term" value="F:xenobiotic transmembrane transporter activity"/>
    <property type="evidence" value="ECO:0007669"/>
    <property type="project" value="InterPro"/>
</dbReference>